<dbReference type="Gene3D" id="3.30.420.10">
    <property type="entry name" value="Ribonuclease H-like superfamily/Ribonuclease H"/>
    <property type="match status" value="1"/>
</dbReference>
<feature type="domain" description="5'-3' exonuclease" evidence="19">
    <location>
        <begin position="7"/>
        <end position="269"/>
    </location>
</feature>
<dbReference type="CDD" id="cd06139">
    <property type="entry name" value="DNA_polA_I_Ecoli_like_exo"/>
    <property type="match status" value="1"/>
</dbReference>
<organism evidence="21 22">
    <name type="scientific">Candidatus Buchananbacteria bacterium RIFCSPHIGHO2_01_FULL_44_11</name>
    <dbReference type="NCBI Taxonomy" id="1797535"/>
    <lineage>
        <taxon>Bacteria</taxon>
        <taxon>Candidatus Buchananiibacteriota</taxon>
    </lineage>
</organism>
<keyword evidence="6 16" id="KW-0235">DNA replication</keyword>
<dbReference type="Proteomes" id="UP000178240">
    <property type="component" value="Unassembled WGS sequence"/>
</dbReference>
<dbReference type="Gene3D" id="1.20.1060.10">
    <property type="entry name" value="Taq DNA Polymerase, Chain T, domain 4"/>
    <property type="match status" value="1"/>
</dbReference>
<dbReference type="FunFam" id="1.10.150.20:FF:000003">
    <property type="entry name" value="DNA polymerase I"/>
    <property type="match status" value="1"/>
</dbReference>
<dbReference type="EMBL" id="MHIE01000010">
    <property type="protein sequence ID" value="OGY45892.1"/>
    <property type="molecule type" value="Genomic_DNA"/>
</dbReference>
<dbReference type="SUPFAM" id="SSF53098">
    <property type="entry name" value="Ribonuclease H-like"/>
    <property type="match status" value="1"/>
</dbReference>
<dbReference type="InterPro" id="IPR036397">
    <property type="entry name" value="RNaseH_sf"/>
</dbReference>
<dbReference type="InterPro" id="IPR029060">
    <property type="entry name" value="PIN-like_dom_sf"/>
</dbReference>
<dbReference type="FunFam" id="1.20.1060.10:FF:000001">
    <property type="entry name" value="DNA polymerase I"/>
    <property type="match status" value="1"/>
</dbReference>
<keyword evidence="12 16" id="KW-0238">DNA-binding</keyword>
<evidence type="ECO:0000259" key="19">
    <source>
        <dbReference type="SMART" id="SM00475"/>
    </source>
</evidence>
<keyword evidence="9 16" id="KW-0378">Hydrolase</keyword>
<keyword evidence="7" id="KW-0540">Nuclease</keyword>
<dbReference type="NCBIfam" id="TIGR00593">
    <property type="entry name" value="pola"/>
    <property type="match status" value="1"/>
</dbReference>
<dbReference type="CDD" id="cd09859">
    <property type="entry name" value="PIN_53EXO"/>
    <property type="match status" value="1"/>
</dbReference>
<evidence type="ECO:0000259" key="18">
    <source>
        <dbReference type="SMART" id="SM00474"/>
    </source>
</evidence>
<evidence type="ECO:0000256" key="3">
    <source>
        <dbReference type="ARBA" id="ARBA00020311"/>
    </source>
</evidence>
<dbReference type="InterPro" id="IPR008918">
    <property type="entry name" value="HhH2"/>
</dbReference>
<protein>
    <recommendedName>
        <fullName evidence="3 15">DNA polymerase I</fullName>
        <ecNumber evidence="2 15">2.7.7.7</ecNumber>
    </recommendedName>
</protein>
<comment type="similarity">
    <text evidence="1 16">Belongs to the DNA polymerase type-A family.</text>
</comment>
<dbReference type="InterPro" id="IPR019760">
    <property type="entry name" value="DNA-dir_DNA_pol_A_CS"/>
</dbReference>
<sequence length="920" mass="103523">MSKKTKLKFIIIDGNALLHRAWHALPPTLTTKSGELVNAVYGFTMILLKVLKDLQPDYLAVTFDLKAPTFRHQEYAAYKANRIKQPDELYNQLPRIKEIVRAFAFPIYEKEGYEADDVIATLVRDKEVEKIQSIIVTGDLDTLQLIDNNTRVYTMHKGMSDTMIYDVAEVKQRFDGLTPAQMVDYKALRGDPSDNVPGVKGIGEKGAIQLLKDFKTLENIYKNIDSEKILPRTKKLLQEQKKEALMSKKLCQMITDVPIDFKLKAAKLDDYDLNKILPLFQELEFKSLISKLPKPIEPIKSTSNQGCFEFGQTTNQPLSQPRSKASGQADYQLVNDQKTFKDFLTRLQKQKEFAVDTETSGLDPFNTELLGVSFCWQAGLAFYLNAKPEYLEKIKPILADQNIKKVGHNIKFDLESLKNAGLKVAGVDFDTMIASYLINPGSRQHNLDGLAFTELGYQMQPITDLIGQGKNQISLKQVPIERVADYSCEDADFTWRLVAILKKQLKEKNNLGLLEKIEMPLVPVLAAVEENGIMIDTDFLNQMAKEVKDRLNKIEAKIYKLTSQKFNIASPLQLKEILFDKLKIATQGLAKTKTGISTAASELEKLKGLHPVIDSVIEFRELAKLSSTYLEALPKLVSPKDGRLHTSFNQTVAATGRLSSSEPNLQNIPVRTELGQKIRRAFIAPAGFKILSADYSQIELRIIASLANDTKMIASFKNGEDIHTRTAADIHEIPLDQVTKPMRYEAKAVNFGVIYGQGPHGLAQGAGIPFAQARDFIDRYFLLHSNIAKFLEQTKELARQKGYVETWFGRRRYLPEINSNLQQIRATAERMAINHPVQGTAADLMKLAMIEIQTALPKISSRAKMILQVHDELVFEVPAAEIKKVAALVKAKMEGVYKLRTPVETHVSVGNNWGQLKPLE</sequence>
<reference evidence="21 22" key="1">
    <citation type="journal article" date="2016" name="Nat. Commun.">
        <title>Thousands of microbial genomes shed light on interconnected biogeochemical processes in an aquifer system.</title>
        <authorList>
            <person name="Anantharaman K."/>
            <person name="Brown C.T."/>
            <person name="Hug L.A."/>
            <person name="Sharon I."/>
            <person name="Castelle C.J."/>
            <person name="Probst A.J."/>
            <person name="Thomas B.C."/>
            <person name="Singh A."/>
            <person name="Wilkins M.J."/>
            <person name="Karaoz U."/>
            <person name="Brodie E.L."/>
            <person name="Williams K.H."/>
            <person name="Hubbard S.S."/>
            <person name="Banfield J.F."/>
        </authorList>
    </citation>
    <scope>NUCLEOTIDE SEQUENCE [LARGE SCALE GENOMIC DNA]</scope>
</reference>
<dbReference type="InterPro" id="IPR020046">
    <property type="entry name" value="5-3_exonucl_a-hlix_arch_N"/>
</dbReference>
<gene>
    <name evidence="16" type="primary">polA</name>
    <name evidence="21" type="ORF">A2744_00895</name>
</gene>
<dbReference type="SUPFAM" id="SSF56672">
    <property type="entry name" value="DNA/RNA polymerases"/>
    <property type="match status" value="1"/>
</dbReference>
<dbReference type="PANTHER" id="PTHR10133:SF27">
    <property type="entry name" value="DNA POLYMERASE NU"/>
    <property type="match status" value="1"/>
</dbReference>
<dbReference type="GO" id="GO:0006261">
    <property type="term" value="P:DNA-templated DNA replication"/>
    <property type="evidence" value="ECO:0007669"/>
    <property type="project" value="UniProtKB-UniRule"/>
</dbReference>
<dbReference type="EC" id="2.7.7.7" evidence="2 15"/>
<evidence type="ECO:0000256" key="5">
    <source>
        <dbReference type="ARBA" id="ARBA00022695"/>
    </source>
</evidence>
<dbReference type="InterPro" id="IPR002562">
    <property type="entry name" value="3'-5'_exonuclease_dom"/>
</dbReference>
<name>A0A1G1Y0U7_9BACT</name>
<dbReference type="PRINTS" id="PR00868">
    <property type="entry name" value="DNAPOLI"/>
</dbReference>
<keyword evidence="10 16" id="KW-0269">Exonuclease</keyword>
<keyword evidence="5 16" id="KW-0548">Nucleotidyltransferase</keyword>
<evidence type="ECO:0000256" key="7">
    <source>
        <dbReference type="ARBA" id="ARBA00022722"/>
    </source>
</evidence>
<evidence type="ECO:0000259" key="20">
    <source>
        <dbReference type="SMART" id="SM00482"/>
    </source>
</evidence>
<dbReference type="Gene3D" id="3.40.50.1010">
    <property type="entry name" value="5'-nuclease"/>
    <property type="match status" value="1"/>
</dbReference>
<evidence type="ECO:0000256" key="17">
    <source>
        <dbReference type="SAM" id="Coils"/>
    </source>
</evidence>
<evidence type="ECO:0000256" key="6">
    <source>
        <dbReference type="ARBA" id="ARBA00022705"/>
    </source>
</evidence>
<dbReference type="Gene3D" id="1.10.150.20">
    <property type="entry name" value="5' to 3' exonuclease, C-terminal subdomain"/>
    <property type="match status" value="2"/>
</dbReference>
<feature type="domain" description="DNA-directed DNA polymerase family A palm" evidence="20">
    <location>
        <begin position="675"/>
        <end position="881"/>
    </location>
</feature>
<dbReference type="InterPro" id="IPR020045">
    <property type="entry name" value="DNA_polI_H3TH"/>
</dbReference>
<comment type="catalytic activity">
    <reaction evidence="14 16">
        <text>DNA(n) + a 2'-deoxyribonucleoside 5'-triphosphate = DNA(n+1) + diphosphate</text>
        <dbReference type="Rhea" id="RHEA:22508"/>
        <dbReference type="Rhea" id="RHEA-COMP:17339"/>
        <dbReference type="Rhea" id="RHEA-COMP:17340"/>
        <dbReference type="ChEBI" id="CHEBI:33019"/>
        <dbReference type="ChEBI" id="CHEBI:61560"/>
        <dbReference type="ChEBI" id="CHEBI:173112"/>
        <dbReference type="EC" id="2.7.7.7"/>
    </reaction>
</comment>
<dbReference type="Pfam" id="PF01367">
    <property type="entry name" value="5_3_exonuc"/>
    <property type="match status" value="1"/>
</dbReference>
<dbReference type="PANTHER" id="PTHR10133">
    <property type="entry name" value="DNA POLYMERASE I"/>
    <property type="match status" value="1"/>
</dbReference>
<dbReference type="GO" id="GO:0003677">
    <property type="term" value="F:DNA binding"/>
    <property type="evidence" value="ECO:0007669"/>
    <property type="project" value="UniProtKB-UniRule"/>
</dbReference>
<dbReference type="PROSITE" id="PS00447">
    <property type="entry name" value="DNA_POLYMERASE_A"/>
    <property type="match status" value="1"/>
</dbReference>
<dbReference type="SUPFAM" id="SSF47807">
    <property type="entry name" value="5' to 3' exonuclease, C-terminal subdomain"/>
    <property type="match status" value="1"/>
</dbReference>
<dbReference type="InterPro" id="IPR002421">
    <property type="entry name" value="5-3_exonuclease"/>
</dbReference>
<dbReference type="SMART" id="SM00279">
    <property type="entry name" value="HhH2"/>
    <property type="match status" value="1"/>
</dbReference>
<feature type="domain" description="3'-5' exonuclease" evidence="18">
    <location>
        <begin position="331"/>
        <end position="506"/>
    </location>
</feature>
<dbReference type="SUPFAM" id="SSF88723">
    <property type="entry name" value="PIN domain-like"/>
    <property type="match status" value="1"/>
</dbReference>
<dbReference type="GO" id="GO:0008409">
    <property type="term" value="F:5'-3' exonuclease activity"/>
    <property type="evidence" value="ECO:0007669"/>
    <property type="project" value="UniProtKB-UniRule"/>
</dbReference>
<dbReference type="CDD" id="cd08637">
    <property type="entry name" value="DNA_pol_A_pol_I_C"/>
    <property type="match status" value="1"/>
</dbReference>
<dbReference type="AlphaFoldDB" id="A0A1G1Y0U7"/>
<dbReference type="InterPro" id="IPR002298">
    <property type="entry name" value="DNA_polymerase_A"/>
</dbReference>
<keyword evidence="4 16" id="KW-0808">Transferase</keyword>
<evidence type="ECO:0000256" key="13">
    <source>
        <dbReference type="ARBA" id="ARBA00023204"/>
    </source>
</evidence>
<evidence type="ECO:0000256" key="11">
    <source>
        <dbReference type="ARBA" id="ARBA00022932"/>
    </source>
</evidence>
<dbReference type="InterPro" id="IPR043502">
    <property type="entry name" value="DNA/RNA_pol_sf"/>
</dbReference>
<keyword evidence="8 16" id="KW-0227">DNA damage</keyword>
<dbReference type="SMART" id="SM00482">
    <property type="entry name" value="POLAc"/>
    <property type="match status" value="1"/>
</dbReference>
<dbReference type="FunFam" id="1.10.150.20:FF:000002">
    <property type="entry name" value="DNA polymerase I"/>
    <property type="match status" value="1"/>
</dbReference>
<evidence type="ECO:0000256" key="14">
    <source>
        <dbReference type="ARBA" id="ARBA00049244"/>
    </source>
</evidence>
<keyword evidence="11 16" id="KW-0239">DNA-directed DNA polymerase</keyword>
<evidence type="ECO:0000313" key="21">
    <source>
        <dbReference type="EMBL" id="OGY45892.1"/>
    </source>
</evidence>
<dbReference type="InterPro" id="IPR012337">
    <property type="entry name" value="RNaseH-like_sf"/>
</dbReference>
<keyword evidence="13 16" id="KW-0234">DNA repair</keyword>
<dbReference type="Gene3D" id="3.30.70.370">
    <property type="match status" value="1"/>
</dbReference>
<dbReference type="NCBIfam" id="NF004397">
    <property type="entry name" value="PRK05755.1"/>
    <property type="match status" value="1"/>
</dbReference>
<evidence type="ECO:0000313" key="22">
    <source>
        <dbReference type="Proteomes" id="UP000178240"/>
    </source>
</evidence>
<feature type="coiled-coil region" evidence="17">
    <location>
        <begin position="537"/>
        <end position="564"/>
    </location>
</feature>
<evidence type="ECO:0000256" key="8">
    <source>
        <dbReference type="ARBA" id="ARBA00022763"/>
    </source>
</evidence>
<comment type="caution">
    <text evidence="21">The sequence shown here is derived from an EMBL/GenBank/DDBJ whole genome shotgun (WGS) entry which is preliminary data.</text>
</comment>
<dbReference type="Pfam" id="PF02739">
    <property type="entry name" value="5_3_exonuc_N"/>
    <property type="match status" value="1"/>
</dbReference>
<evidence type="ECO:0000256" key="1">
    <source>
        <dbReference type="ARBA" id="ARBA00007705"/>
    </source>
</evidence>
<dbReference type="Pfam" id="PF00476">
    <property type="entry name" value="DNA_pol_A"/>
    <property type="match status" value="1"/>
</dbReference>
<keyword evidence="17" id="KW-0175">Coiled coil</keyword>
<evidence type="ECO:0000256" key="2">
    <source>
        <dbReference type="ARBA" id="ARBA00012417"/>
    </source>
</evidence>
<dbReference type="SMART" id="SM00475">
    <property type="entry name" value="53EXOc"/>
    <property type="match status" value="1"/>
</dbReference>
<proteinExistence type="inferred from homology"/>
<evidence type="ECO:0000256" key="12">
    <source>
        <dbReference type="ARBA" id="ARBA00023125"/>
    </source>
</evidence>
<accession>A0A1G1Y0U7</accession>
<dbReference type="CDD" id="cd09898">
    <property type="entry name" value="H3TH_53EXO"/>
    <property type="match status" value="1"/>
</dbReference>
<evidence type="ECO:0000256" key="9">
    <source>
        <dbReference type="ARBA" id="ARBA00022801"/>
    </source>
</evidence>
<dbReference type="SMART" id="SM00474">
    <property type="entry name" value="35EXOc"/>
    <property type="match status" value="1"/>
</dbReference>
<dbReference type="InterPro" id="IPR018320">
    <property type="entry name" value="DNA_polymerase_1"/>
</dbReference>
<comment type="function">
    <text evidence="16">In addition to polymerase activity, this DNA polymerase exhibits 3'-5' and 5'-3' exonuclease activity.</text>
</comment>
<dbReference type="GO" id="GO:0006302">
    <property type="term" value="P:double-strand break repair"/>
    <property type="evidence" value="ECO:0007669"/>
    <property type="project" value="TreeGrafter"/>
</dbReference>
<evidence type="ECO:0000256" key="15">
    <source>
        <dbReference type="NCBIfam" id="TIGR00593"/>
    </source>
</evidence>
<evidence type="ECO:0000256" key="10">
    <source>
        <dbReference type="ARBA" id="ARBA00022839"/>
    </source>
</evidence>
<dbReference type="GO" id="GO:0008408">
    <property type="term" value="F:3'-5' exonuclease activity"/>
    <property type="evidence" value="ECO:0007669"/>
    <property type="project" value="UniProtKB-UniRule"/>
</dbReference>
<dbReference type="InterPro" id="IPR001098">
    <property type="entry name" value="DNA-dir_DNA_pol_A_palm_dom"/>
</dbReference>
<dbReference type="InterPro" id="IPR036279">
    <property type="entry name" value="5-3_exonuclease_C_sf"/>
</dbReference>
<dbReference type="GO" id="GO:0003887">
    <property type="term" value="F:DNA-directed DNA polymerase activity"/>
    <property type="evidence" value="ECO:0007669"/>
    <property type="project" value="UniProtKB-UniRule"/>
</dbReference>
<dbReference type="Pfam" id="PF01612">
    <property type="entry name" value="DNA_pol_A_exo1"/>
    <property type="match status" value="1"/>
</dbReference>
<evidence type="ECO:0000256" key="4">
    <source>
        <dbReference type="ARBA" id="ARBA00022679"/>
    </source>
</evidence>
<dbReference type="STRING" id="1797535.A2744_00895"/>
<evidence type="ECO:0000256" key="16">
    <source>
        <dbReference type="RuleBase" id="RU004460"/>
    </source>
</evidence>